<evidence type="ECO:0000256" key="1">
    <source>
        <dbReference type="ARBA" id="ARBA00004651"/>
    </source>
</evidence>
<keyword evidence="10" id="KW-1185">Reference proteome</keyword>
<evidence type="ECO:0000256" key="7">
    <source>
        <dbReference type="SAM" id="Phobius"/>
    </source>
</evidence>
<organism evidence="9 10">
    <name type="scientific">Nakamurella alba</name>
    <dbReference type="NCBI Taxonomy" id="2665158"/>
    <lineage>
        <taxon>Bacteria</taxon>
        <taxon>Bacillati</taxon>
        <taxon>Actinomycetota</taxon>
        <taxon>Actinomycetes</taxon>
        <taxon>Nakamurellales</taxon>
        <taxon>Nakamurellaceae</taxon>
        <taxon>Nakamurella</taxon>
    </lineage>
</organism>
<dbReference type="GO" id="GO:0022857">
    <property type="term" value="F:transmembrane transporter activity"/>
    <property type="evidence" value="ECO:0007669"/>
    <property type="project" value="InterPro"/>
</dbReference>
<dbReference type="AlphaFoldDB" id="A0A7K1FTR4"/>
<feature type="transmembrane region" description="Helical" evidence="7">
    <location>
        <begin position="29"/>
        <end position="49"/>
    </location>
</feature>
<keyword evidence="6 7" id="KW-0472">Membrane</keyword>
<feature type="transmembrane region" description="Helical" evidence="7">
    <location>
        <begin position="291"/>
        <end position="314"/>
    </location>
</feature>
<feature type="transmembrane region" description="Helical" evidence="7">
    <location>
        <begin position="240"/>
        <end position="259"/>
    </location>
</feature>
<protein>
    <submittedName>
        <fullName evidence="9">MFS transporter</fullName>
    </submittedName>
</protein>
<dbReference type="EMBL" id="WLYK01000009">
    <property type="protein sequence ID" value="MTD16563.1"/>
    <property type="molecule type" value="Genomic_DNA"/>
</dbReference>
<evidence type="ECO:0000313" key="10">
    <source>
        <dbReference type="Proteomes" id="UP000460221"/>
    </source>
</evidence>
<evidence type="ECO:0000256" key="4">
    <source>
        <dbReference type="ARBA" id="ARBA00022692"/>
    </source>
</evidence>
<sequence length="407" mass="43211">MGQVVSNTGTWMQRIAQDWLVLQLTNSPLAVGVTTALQFVPTAVLGLWGGLIADRFPKHRLLLLTQSFMCALAVVLAALTLTGVVEVWHVYLIAFLLGMATVVDTPTRQTFVNEMVPRRLVPNAVSLNTGNFQLARMIGPAVAGLLISAVGTGWAFALNALSFAAVLTGLAMIRPADLVPMPRAARGRGQLREGLRYVRNTPELLWPTVLIFFIGTFGYNFPIILSAYAKDVFDGGADLYGWLNAAMAFGSVVGALLAARRTTTSLRTLLLWGAGFGAVLAVLGLTPWLPVYFAVLVATGFVSVGLNTMANATVQLSTAPELRGRVMSIYMLVFLGSTPIGSLIVGAITEHWGAPPALVLSGSICLLAAIAVLVLARRQQRRRDRSGVAAGAAADATGEVLATVRSR</sequence>
<dbReference type="PROSITE" id="PS50850">
    <property type="entry name" value="MFS"/>
    <property type="match status" value="1"/>
</dbReference>
<gene>
    <name evidence="9" type="ORF">GIS00_21735</name>
</gene>
<evidence type="ECO:0000256" key="6">
    <source>
        <dbReference type="ARBA" id="ARBA00023136"/>
    </source>
</evidence>
<evidence type="ECO:0000256" key="3">
    <source>
        <dbReference type="ARBA" id="ARBA00022475"/>
    </source>
</evidence>
<dbReference type="InterPro" id="IPR020846">
    <property type="entry name" value="MFS_dom"/>
</dbReference>
<dbReference type="Proteomes" id="UP000460221">
    <property type="component" value="Unassembled WGS sequence"/>
</dbReference>
<dbReference type="InterPro" id="IPR036259">
    <property type="entry name" value="MFS_trans_sf"/>
</dbReference>
<evidence type="ECO:0000256" key="2">
    <source>
        <dbReference type="ARBA" id="ARBA00022448"/>
    </source>
</evidence>
<comment type="subcellular location">
    <subcellularLocation>
        <location evidence="1">Cell membrane</location>
        <topology evidence="1">Multi-pass membrane protein</topology>
    </subcellularLocation>
</comment>
<feature type="domain" description="Major facilitator superfamily (MFS) profile" evidence="8">
    <location>
        <begin position="1"/>
        <end position="380"/>
    </location>
</feature>
<dbReference type="PANTHER" id="PTHR23513:SF11">
    <property type="entry name" value="STAPHYLOFERRIN A TRANSPORTER"/>
    <property type="match status" value="1"/>
</dbReference>
<feature type="transmembrane region" description="Helical" evidence="7">
    <location>
        <begin position="354"/>
        <end position="376"/>
    </location>
</feature>
<dbReference type="Gene3D" id="1.20.1250.20">
    <property type="entry name" value="MFS general substrate transporter like domains"/>
    <property type="match status" value="1"/>
</dbReference>
<dbReference type="SUPFAM" id="SSF103473">
    <property type="entry name" value="MFS general substrate transporter"/>
    <property type="match status" value="1"/>
</dbReference>
<reference evidence="9 10" key="1">
    <citation type="submission" date="2019-11" db="EMBL/GenBank/DDBJ databases">
        <authorList>
            <person name="Jiang L.-Q."/>
        </authorList>
    </citation>
    <scope>NUCLEOTIDE SEQUENCE [LARGE SCALE GENOMIC DNA]</scope>
    <source>
        <strain evidence="9 10">YIM 132087</strain>
    </source>
</reference>
<dbReference type="Pfam" id="PF05977">
    <property type="entry name" value="MFS_3"/>
    <property type="match status" value="1"/>
</dbReference>
<keyword evidence="4 7" id="KW-0812">Transmembrane</keyword>
<accession>A0A7K1FTR4</accession>
<dbReference type="InterPro" id="IPR010290">
    <property type="entry name" value="TM_effector"/>
</dbReference>
<evidence type="ECO:0000259" key="8">
    <source>
        <dbReference type="PROSITE" id="PS50850"/>
    </source>
</evidence>
<proteinExistence type="predicted"/>
<name>A0A7K1FTR4_9ACTN</name>
<evidence type="ECO:0000313" key="9">
    <source>
        <dbReference type="EMBL" id="MTD16563.1"/>
    </source>
</evidence>
<keyword evidence="5 7" id="KW-1133">Transmembrane helix</keyword>
<keyword evidence="3" id="KW-1003">Cell membrane</keyword>
<comment type="caution">
    <text evidence="9">The sequence shown here is derived from an EMBL/GenBank/DDBJ whole genome shotgun (WGS) entry which is preliminary data.</text>
</comment>
<dbReference type="GO" id="GO:0005886">
    <property type="term" value="C:plasma membrane"/>
    <property type="evidence" value="ECO:0007669"/>
    <property type="project" value="UniProtKB-SubCell"/>
</dbReference>
<evidence type="ECO:0000256" key="5">
    <source>
        <dbReference type="ARBA" id="ARBA00022989"/>
    </source>
</evidence>
<keyword evidence="2" id="KW-0813">Transport</keyword>
<feature type="transmembrane region" description="Helical" evidence="7">
    <location>
        <begin position="266"/>
        <end position="285"/>
    </location>
</feature>
<dbReference type="CDD" id="cd06173">
    <property type="entry name" value="MFS_MefA_like"/>
    <property type="match status" value="1"/>
</dbReference>
<dbReference type="PANTHER" id="PTHR23513">
    <property type="entry name" value="INTEGRAL MEMBRANE EFFLUX PROTEIN-RELATED"/>
    <property type="match status" value="1"/>
</dbReference>
<feature type="transmembrane region" description="Helical" evidence="7">
    <location>
        <begin position="326"/>
        <end position="348"/>
    </location>
</feature>
<feature type="transmembrane region" description="Helical" evidence="7">
    <location>
        <begin position="204"/>
        <end position="228"/>
    </location>
</feature>